<keyword evidence="5" id="KW-0349">Heme</keyword>
<protein>
    <submittedName>
        <fullName evidence="15">Cytochrome b561</fullName>
    </submittedName>
</protein>
<proteinExistence type="inferred from homology"/>
<comment type="subcellular location">
    <subcellularLocation>
        <location evidence="2">Cell membrane</location>
        <topology evidence="2">Multi-pass membrane protein</topology>
    </subcellularLocation>
</comment>
<organism evidence="15 16">
    <name type="scientific">Kaistia dalseonensis</name>
    <dbReference type="NCBI Taxonomy" id="410840"/>
    <lineage>
        <taxon>Bacteria</taxon>
        <taxon>Pseudomonadati</taxon>
        <taxon>Pseudomonadota</taxon>
        <taxon>Alphaproteobacteria</taxon>
        <taxon>Hyphomicrobiales</taxon>
        <taxon>Kaistiaceae</taxon>
        <taxon>Kaistia</taxon>
    </lineage>
</organism>
<evidence type="ECO:0000256" key="1">
    <source>
        <dbReference type="ARBA" id="ARBA00001970"/>
    </source>
</evidence>
<feature type="transmembrane region" description="Helical" evidence="13">
    <location>
        <begin position="59"/>
        <end position="78"/>
    </location>
</feature>
<dbReference type="InterPro" id="IPR052168">
    <property type="entry name" value="Cytochrome_b561_oxidase"/>
</dbReference>
<keyword evidence="6 13" id="KW-0812">Transmembrane</keyword>
<dbReference type="PANTHER" id="PTHR30529:SF1">
    <property type="entry name" value="CYTOCHROME B561 HOMOLOG 2"/>
    <property type="match status" value="1"/>
</dbReference>
<evidence type="ECO:0000256" key="10">
    <source>
        <dbReference type="ARBA" id="ARBA00023004"/>
    </source>
</evidence>
<keyword evidence="9 13" id="KW-1133">Transmembrane helix</keyword>
<keyword evidence="7" id="KW-0479">Metal-binding</keyword>
<feature type="transmembrane region" description="Helical" evidence="13">
    <location>
        <begin position="133"/>
        <end position="153"/>
    </location>
</feature>
<evidence type="ECO:0000256" key="8">
    <source>
        <dbReference type="ARBA" id="ARBA00022982"/>
    </source>
</evidence>
<evidence type="ECO:0000256" key="11">
    <source>
        <dbReference type="ARBA" id="ARBA00023136"/>
    </source>
</evidence>
<dbReference type="InterPro" id="IPR011577">
    <property type="entry name" value="Cyt_b561_bac/Ni-Hgenase"/>
</dbReference>
<keyword evidence="4" id="KW-1003">Cell membrane</keyword>
<accession>A0ABU0HD00</accession>
<dbReference type="Proteomes" id="UP001241603">
    <property type="component" value="Unassembled WGS sequence"/>
</dbReference>
<evidence type="ECO:0000256" key="5">
    <source>
        <dbReference type="ARBA" id="ARBA00022617"/>
    </source>
</evidence>
<reference evidence="15 16" key="1">
    <citation type="submission" date="2023-07" db="EMBL/GenBank/DDBJ databases">
        <title>Genomic Encyclopedia of Type Strains, Phase IV (KMG-IV): sequencing the most valuable type-strain genomes for metagenomic binning, comparative biology and taxonomic classification.</title>
        <authorList>
            <person name="Goeker M."/>
        </authorList>
    </citation>
    <scope>NUCLEOTIDE SEQUENCE [LARGE SCALE GENOMIC DNA]</scope>
    <source>
        <strain evidence="15 16">B6-8</strain>
    </source>
</reference>
<dbReference type="InterPro" id="IPR016174">
    <property type="entry name" value="Di-haem_cyt_TM"/>
</dbReference>
<keyword evidence="3" id="KW-0813">Transport</keyword>
<evidence type="ECO:0000256" key="9">
    <source>
        <dbReference type="ARBA" id="ARBA00022989"/>
    </source>
</evidence>
<evidence type="ECO:0000256" key="7">
    <source>
        <dbReference type="ARBA" id="ARBA00022723"/>
    </source>
</evidence>
<feature type="domain" description="Cytochrome b561 bacterial/Ni-hydrogenase" evidence="14">
    <location>
        <begin position="9"/>
        <end position="162"/>
    </location>
</feature>
<dbReference type="RefSeq" id="WP_266351050.1">
    <property type="nucleotide sequence ID" value="NZ_JAPKNG010000007.1"/>
</dbReference>
<keyword evidence="16" id="KW-1185">Reference proteome</keyword>
<gene>
    <name evidence="15" type="ORF">QO014_004590</name>
</gene>
<evidence type="ECO:0000256" key="3">
    <source>
        <dbReference type="ARBA" id="ARBA00022448"/>
    </source>
</evidence>
<name>A0ABU0HD00_9HYPH</name>
<evidence type="ECO:0000256" key="4">
    <source>
        <dbReference type="ARBA" id="ARBA00022475"/>
    </source>
</evidence>
<keyword evidence="8" id="KW-0249">Electron transport</keyword>
<evidence type="ECO:0000313" key="15">
    <source>
        <dbReference type="EMBL" id="MDQ0440177.1"/>
    </source>
</evidence>
<evidence type="ECO:0000313" key="16">
    <source>
        <dbReference type="Proteomes" id="UP001241603"/>
    </source>
</evidence>
<feature type="transmembrane region" description="Helical" evidence="13">
    <location>
        <begin position="98"/>
        <end position="121"/>
    </location>
</feature>
<dbReference type="EMBL" id="JAUSVO010000007">
    <property type="protein sequence ID" value="MDQ0440177.1"/>
    <property type="molecule type" value="Genomic_DNA"/>
</dbReference>
<dbReference type="SUPFAM" id="SSF81342">
    <property type="entry name" value="Transmembrane di-heme cytochromes"/>
    <property type="match status" value="1"/>
</dbReference>
<evidence type="ECO:0000256" key="2">
    <source>
        <dbReference type="ARBA" id="ARBA00004651"/>
    </source>
</evidence>
<evidence type="ECO:0000256" key="13">
    <source>
        <dbReference type="SAM" id="Phobius"/>
    </source>
</evidence>
<keyword evidence="10" id="KW-0408">Iron</keyword>
<dbReference type="Pfam" id="PF01292">
    <property type="entry name" value="Ni_hydr_CYTB"/>
    <property type="match status" value="1"/>
</dbReference>
<comment type="cofactor">
    <cofactor evidence="1">
        <name>heme b</name>
        <dbReference type="ChEBI" id="CHEBI:60344"/>
    </cofactor>
</comment>
<sequence length="166" mass="18082">MTEKPATGYSPLQISLHWAIALLVLFQLLFGESMTTVVDAAEEGTSVSATDQFLANSHYWVGLSILALVALRIVVRLWQGAPPAASEGPSWMEVAAKISHWLFYALLVAVPVTGLLAIYVSDSFGDIHALGKPAFIVLIAIHALAALFHQFWIKDGTLRRMLVPSR</sequence>
<comment type="caution">
    <text evidence="15">The sequence shown here is derived from an EMBL/GenBank/DDBJ whole genome shotgun (WGS) entry which is preliminary data.</text>
</comment>
<keyword evidence="11 13" id="KW-0472">Membrane</keyword>
<evidence type="ECO:0000259" key="14">
    <source>
        <dbReference type="Pfam" id="PF01292"/>
    </source>
</evidence>
<evidence type="ECO:0000256" key="6">
    <source>
        <dbReference type="ARBA" id="ARBA00022692"/>
    </source>
</evidence>
<evidence type="ECO:0000256" key="12">
    <source>
        <dbReference type="ARBA" id="ARBA00037975"/>
    </source>
</evidence>
<comment type="similarity">
    <text evidence="12">Belongs to the cytochrome b561 family.</text>
</comment>
<dbReference type="PANTHER" id="PTHR30529">
    <property type="entry name" value="CYTOCHROME B561"/>
    <property type="match status" value="1"/>
</dbReference>